<feature type="region of interest" description="Disordered" evidence="1">
    <location>
        <begin position="296"/>
        <end position="318"/>
    </location>
</feature>
<dbReference type="OrthoDB" id="332863at2759"/>
<evidence type="ECO:0000313" key="3">
    <source>
        <dbReference type="EMBL" id="TFY65787.1"/>
    </source>
</evidence>
<proteinExistence type="predicted"/>
<dbReference type="PANTHER" id="PTHR15032">
    <property type="entry name" value="N-ACYL-PHOSPHATIDYLETHANOLAMINE-HYDROLYZING PHOSPHOLIPASE D"/>
    <property type="match status" value="1"/>
</dbReference>
<gene>
    <name evidence="3" type="ORF">EVG20_g5310</name>
</gene>
<dbReference type="GO" id="GO:0070291">
    <property type="term" value="P:N-acylethanolamine metabolic process"/>
    <property type="evidence" value="ECO:0007669"/>
    <property type="project" value="TreeGrafter"/>
</dbReference>
<protein>
    <recommendedName>
        <fullName evidence="2">Metallo-beta-lactamase domain-containing protein</fullName>
    </recommendedName>
</protein>
<dbReference type="Gene3D" id="3.60.15.10">
    <property type="entry name" value="Ribonuclease Z/Hydroxyacylglutathione hydrolase-like"/>
    <property type="match status" value="1"/>
</dbReference>
<comment type="caution">
    <text evidence="3">The sequence shown here is derived from an EMBL/GenBank/DDBJ whole genome shotgun (WGS) entry which is preliminary data.</text>
</comment>
<feature type="domain" description="Metallo-beta-lactamase" evidence="2">
    <location>
        <begin position="328"/>
        <end position="413"/>
    </location>
</feature>
<dbReference type="GO" id="GO:0005737">
    <property type="term" value="C:cytoplasm"/>
    <property type="evidence" value="ECO:0007669"/>
    <property type="project" value="TreeGrafter"/>
</dbReference>
<evidence type="ECO:0000256" key="1">
    <source>
        <dbReference type="SAM" id="MobiDB-lite"/>
    </source>
</evidence>
<dbReference type="InterPro" id="IPR001279">
    <property type="entry name" value="Metallo-B-lactamas"/>
</dbReference>
<reference evidence="3 4" key="1">
    <citation type="submission" date="2019-02" db="EMBL/GenBank/DDBJ databases">
        <title>Genome sequencing of the rare red list fungi Dentipellis fragilis.</title>
        <authorList>
            <person name="Buettner E."/>
            <person name="Kellner H."/>
        </authorList>
    </citation>
    <scope>NUCLEOTIDE SEQUENCE [LARGE SCALE GENOMIC DNA]</scope>
    <source>
        <strain evidence="3 4">DSM 105465</strain>
    </source>
</reference>
<accession>A0A4Y9YVN2</accession>
<feature type="compositionally biased region" description="Polar residues" evidence="1">
    <location>
        <begin position="234"/>
        <end position="251"/>
    </location>
</feature>
<evidence type="ECO:0000259" key="2">
    <source>
        <dbReference type="Pfam" id="PF12706"/>
    </source>
</evidence>
<organism evidence="3 4">
    <name type="scientific">Dentipellis fragilis</name>
    <dbReference type="NCBI Taxonomy" id="205917"/>
    <lineage>
        <taxon>Eukaryota</taxon>
        <taxon>Fungi</taxon>
        <taxon>Dikarya</taxon>
        <taxon>Basidiomycota</taxon>
        <taxon>Agaricomycotina</taxon>
        <taxon>Agaricomycetes</taxon>
        <taxon>Russulales</taxon>
        <taxon>Hericiaceae</taxon>
        <taxon>Dentipellis</taxon>
    </lineage>
</organism>
<dbReference type="AlphaFoldDB" id="A0A4Y9YVN2"/>
<dbReference type="PANTHER" id="PTHR15032:SF4">
    <property type="entry name" value="N-ACYL-PHOSPHATIDYLETHANOLAMINE-HYDROLYZING PHOSPHOLIPASE D"/>
    <property type="match status" value="1"/>
</dbReference>
<feature type="domain" description="Metallo-beta-lactamase" evidence="2">
    <location>
        <begin position="128"/>
        <end position="290"/>
    </location>
</feature>
<dbReference type="EMBL" id="SEOQ01000308">
    <property type="protein sequence ID" value="TFY65787.1"/>
    <property type="molecule type" value="Genomic_DNA"/>
</dbReference>
<dbReference type="Pfam" id="PF12706">
    <property type="entry name" value="Lactamase_B_2"/>
    <property type="match status" value="2"/>
</dbReference>
<dbReference type="SUPFAM" id="SSF56281">
    <property type="entry name" value="Metallo-hydrolase/oxidoreductase"/>
    <property type="match status" value="1"/>
</dbReference>
<dbReference type="GO" id="GO:0070290">
    <property type="term" value="F:N-acylphosphatidylethanolamine-specific phospholipase D activity"/>
    <property type="evidence" value="ECO:0007669"/>
    <property type="project" value="TreeGrafter"/>
</dbReference>
<dbReference type="InterPro" id="IPR036866">
    <property type="entry name" value="RibonucZ/Hydroxyglut_hydro"/>
</dbReference>
<name>A0A4Y9YVN2_9AGAM</name>
<dbReference type="STRING" id="205917.A0A4Y9YVN2"/>
<dbReference type="Proteomes" id="UP000298327">
    <property type="component" value="Unassembled WGS sequence"/>
</dbReference>
<dbReference type="GO" id="GO:0070292">
    <property type="term" value="P:N-acylphosphatidylethanolamine metabolic process"/>
    <property type="evidence" value="ECO:0007669"/>
    <property type="project" value="TreeGrafter"/>
</dbReference>
<sequence length="455" mass="49501">MKHHHRSATSSPHPSVPEIGVVEPQRRFSSGYVNGVRPPHHLNNSQTKFCNPWPSFRFQALSLWVDFTARNIFSHTVPPDNVKSLIPIQTPTWGVGSGNESKAKATWLGHACYLVEYPTPAGASRGPRIIFDPVLSEHCAPIPVSGLKRFTDAPCSMDELPPVDLIVLSHNHYDHTDLPTLRSITSNPATSPHVFVALNNGAHISKALEIPRARVHELDWWDERAVRIMLPAAGSNTNTNTSDATESASASRTEKEVEAQLRVTCTPSQHVSGRGPFDRWGTLWAAWAIEELLPPAASSDSGASQPPSQSQSTQTSSGTSFAASSVWSTVGKKLFFAGDTGYRTVHNGEDEDKVPVCPAFAEVGERFGGMDAALLPIGAYGPRAMWSNLHASPSDAIRIMNDVKAKKGLAMHWGTWVLTTEPVMEPPALLRKECLKAGVNDDEFLVPGLGETVFF</sequence>
<evidence type="ECO:0000313" key="4">
    <source>
        <dbReference type="Proteomes" id="UP000298327"/>
    </source>
</evidence>
<feature type="region of interest" description="Disordered" evidence="1">
    <location>
        <begin position="232"/>
        <end position="272"/>
    </location>
</feature>
<keyword evidence="4" id="KW-1185">Reference proteome</keyword>